<comment type="caution">
    <text evidence="8">The sequence shown here is derived from an EMBL/GenBank/DDBJ whole genome shotgun (WGS) entry which is preliminary data.</text>
</comment>
<name>A0A812JJI6_9DINO</name>
<feature type="domain" description="Glycosyl transferase family 25" evidence="7">
    <location>
        <begin position="556"/>
        <end position="686"/>
    </location>
</feature>
<evidence type="ECO:0000256" key="6">
    <source>
        <dbReference type="SAM" id="SignalP"/>
    </source>
</evidence>
<keyword evidence="9" id="KW-1185">Reference proteome</keyword>
<dbReference type="InterPro" id="IPR000490">
    <property type="entry name" value="Glyco_hydro_17"/>
</dbReference>
<dbReference type="EMBL" id="CAJNJA010005987">
    <property type="protein sequence ID" value="CAE7203078.1"/>
    <property type="molecule type" value="Genomic_DNA"/>
</dbReference>
<gene>
    <name evidence="8" type="ORF">SNEC2469_LOCUS1634</name>
</gene>
<evidence type="ECO:0000256" key="2">
    <source>
        <dbReference type="ARBA" id="ARBA00022801"/>
    </source>
</evidence>
<evidence type="ECO:0000313" key="8">
    <source>
        <dbReference type="EMBL" id="CAE7203078.1"/>
    </source>
</evidence>
<dbReference type="InterPro" id="IPR002654">
    <property type="entry name" value="Glyco_trans_25"/>
</dbReference>
<keyword evidence="4" id="KW-0326">Glycosidase</keyword>
<feature type="region of interest" description="Disordered" evidence="5">
    <location>
        <begin position="1150"/>
        <end position="1184"/>
    </location>
</feature>
<dbReference type="InterPro" id="IPR017853">
    <property type="entry name" value="GH"/>
</dbReference>
<dbReference type="GO" id="GO:0004553">
    <property type="term" value="F:hydrolase activity, hydrolyzing O-glycosyl compounds"/>
    <property type="evidence" value="ECO:0007669"/>
    <property type="project" value="InterPro"/>
</dbReference>
<evidence type="ECO:0000256" key="5">
    <source>
        <dbReference type="SAM" id="MobiDB-lite"/>
    </source>
</evidence>
<protein>
    <recommendedName>
        <fullName evidence="7">Glycosyl transferase family 25 domain-containing protein</fullName>
    </recommendedName>
</protein>
<evidence type="ECO:0000256" key="3">
    <source>
        <dbReference type="RuleBase" id="RU004335"/>
    </source>
</evidence>
<dbReference type="OrthoDB" id="408788at2759"/>
<accession>A0A812JJI6</accession>
<dbReference type="AlphaFoldDB" id="A0A812JJI6"/>
<organism evidence="8 9">
    <name type="scientific">Symbiodinium necroappetens</name>
    <dbReference type="NCBI Taxonomy" id="1628268"/>
    <lineage>
        <taxon>Eukaryota</taxon>
        <taxon>Sar</taxon>
        <taxon>Alveolata</taxon>
        <taxon>Dinophyceae</taxon>
        <taxon>Suessiales</taxon>
        <taxon>Symbiodiniaceae</taxon>
        <taxon>Symbiodinium</taxon>
    </lineage>
</organism>
<dbReference type="Pfam" id="PF00332">
    <property type="entry name" value="Glyco_hydro_17"/>
    <property type="match status" value="1"/>
</dbReference>
<dbReference type="SUPFAM" id="SSF51445">
    <property type="entry name" value="(Trans)glycosidases"/>
    <property type="match status" value="1"/>
</dbReference>
<dbReference type="CDD" id="cd06532">
    <property type="entry name" value="Glyco_transf_25"/>
    <property type="match status" value="1"/>
</dbReference>
<dbReference type="PROSITE" id="PS00587">
    <property type="entry name" value="GLYCOSYL_HYDROL_F17"/>
    <property type="match status" value="1"/>
</dbReference>
<feature type="chain" id="PRO_5032964887" description="Glycosyl transferase family 25 domain-containing protein" evidence="6">
    <location>
        <begin position="26"/>
        <end position="1209"/>
    </location>
</feature>
<dbReference type="Proteomes" id="UP000601435">
    <property type="component" value="Unassembled WGS sequence"/>
</dbReference>
<dbReference type="Gene3D" id="3.20.20.80">
    <property type="entry name" value="Glycosidases"/>
    <property type="match status" value="1"/>
</dbReference>
<keyword evidence="2 4" id="KW-0378">Hydrolase</keyword>
<dbReference type="Pfam" id="PF01755">
    <property type="entry name" value="Glyco_transf_25"/>
    <property type="match status" value="1"/>
</dbReference>
<evidence type="ECO:0000313" key="9">
    <source>
        <dbReference type="Proteomes" id="UP000601435"/>
    </source>
</evidence>
<dbReference type="GO" id="GO:0005975">
    <property type="term" value="P:carbohydrate metabolic process"/>
    <property type="evidence" value="ECO:0007669"/>
    <property type="project" value="InterPro"/>
</dbReference>
<evidence type="ECO:0000256" key="1">
    <source>
        <dbReference type="ARBA" id="ARBA00008773"/>
    </source>
</evidence>
<proteinExistence type="inferred from homology"/>
<feature type="signal peptide" evidence="6">
    <location>
        <begin position="1"/>
        <end position="25"/>
    </location>
</feature>
<feature type="region of interest" description="Disordered" evidence="5">
    <location>
        <begin position="65"/>
        <end position="91"/>
    </location>
</feature>
<feature type="compositionally biased region" description="Basic and acidic residues" evidence="5">
    <location>
        <begin position="65"/>
        <end position="82"/>
    </location>
</feature>
<comment type="similarity">
    <text evidence="1 3">Belongs to the glycosyl hydrolase 17 family.</text>
</comment>
<keyword evidence="6" id="KW-0732">Signal</keyword>
<evidence type="ECO:0000259" key="7">
    <source>
        <dbReference type="Pfam" id="PF01755"/>
    </source>
</evidence>
<dbReference type="PANTHER" id="PTHR32227">
    <property type="entry name" value="GLUCAN ENDO-1,3-BETA-GLUCOSIDASE BG1-RELATED-RELATED"/>
    <property type="match status" value="1"/>
</dbReference>
<reference evidence="8" key="1">
    <citation type="submission" date="2021-02" db="EMBL/GenBank/DDBJ databases">
        <authorList>
            <person name="Dougan E. K."/>
            <person name="Rhodes N."/>
            <person name="Thang M."/>
            <person name="Chan C."/>
        </authorList>
    </citation>
    <scope>NUCLEOTIDE SEQUENCE</scope>
</reference>
<evidence type="ECO:0000256" key="4">
    <source>
        <dbReference type="RuleBase" id="RU004336"/>
    </source>
</evidence>
<dbReference type="InterPro" id="IPR044965">
    <property type="entry name" value="Glyco_hydro_17_plant"/>
</dbReference>
<sequence>MRDMFHGWRPCALALFLLLARGQDACEADSRCAAVKDTSRHEASGFLQTDASRRVVRIDSQGDSRIEEEALARPKQPEESGKPPRQAKTATSKVGINLSVKWMKQPLPVSQAIAAIPRIQEHLGLLRPIERVKTYDLAPSNREIVEELVRQSSKTDGSNIVDIKELVIGIGNKELPFVDMDWLRSVADDFKGSLHIAIGNEPDRSGVHSDRVIEVIKAIRAEIPEAQVTVPFAYSIMHRSHPVQKSKLEAEFIEKYKDVLPLLDYFTINIYPFLSCGVRGVAMENLTGPEMNFLNDQISALRIALDRDFPHNNLPLAIGETGWPTCGAARAFPYAYATLDHANRFVRNVARWMESSLSDGRIVSGQLFTAFDEETKGTRPSERYYGILTSKGEIKSEFSCVSNATEPSQAWLEELYPDCESDLDWMVKNFDNPYLQEKFANRDMDGSLCSFQQYLYDRWATCPPVARIPGDFVPVESHVVYGKKASQTKCWSQRLADKYSDRGAVSKPNVSHVVDKKAPSNHAGNGAFSSEATPLPDRFAVQDPAPSQNKVPRTLQIYWINLDSSKDRRAAMEKMFAKLGETKPSTLTLQVTRVPAVTTQDVKAMQANGTIVVEAKLIDACSEACPEHHSRGELLYTELACSLSHLRAMRLASSQGRPPLVLIMEDDVEIYPEFGRDLDKLIEQAPAGWSALQMSTVSTKAILQLASAGTIFQPREPHFDGTGRLDFTVSGMAQLLDRYATGHFQRKPWLPGAGSLQAEGILFGALTEGTVYTSTHFYFNLLEFPTTVHVMSNSSEWYAVSSVAWQTNFMQRHRGRLLTTSPAFGTPERLVKSSFLAMTTLVCRNNTGFDGESRSIAASIRAMMPYNFTWAVYVIIAEASEDGNCPGLESFLELRQPNVRMFYRVSPGRFSKWVYYTEDVEQFARYDYLMVFDADMGLSTFPWADYFRRYEDYASKWGFAPVTGTVRNRSPFYPLKADWWTRCNRNRIRFVETDLVEQWFAMLRGSFATWYLRRVVETGIIMEQRTLGVDWGVDSTWCGAAAEWANREAGCLLIPIDMYHGDTRSLHQDIVFHQNGEHLTNLWWERLPEWMRVSQVWLGSFFQDHMLGCSPCGLEERYHMPIDLRSVVPVVPTKLPDNISHHNVQALDSASGSAYTTNGNKTGGGNSSNATTTTEEPEDRSHSPVLQLASAAFAAMALLQASGIQFPCG</sequence>